<reference evidence="1 2" key="1">
    <citation type="submission" date="2024-01" db="EMBL/GenBank/DDBJ databases">
        <title>Maribacter spp. originated from different algae showed divergent polysaccharides utilization ability.</title>
        <authorList>
            <person name="Wang H."/>
            <person name="Wu Y."/>
        </authorList>
    </citation>
    <scope>NUCLEOTIDE SEQUENCE [LARGE SCALE GENOMIC DNA]</scope>
    <source>
        <strain evidence="1 2">PR1</strain>
    </source>
</reference>
<evidence type="ECO:0008006" key="3">
    <source>
        <dbReference type="Google" id="ProtNLM"/>
    </source>
</evidence>
<accession>A0ABU7IYY2</accession>
<proteinExistence type="predicted"/>
<dbReference type="SUPFAM" id="SSF54427">
    <property type="entry name" value="NTF2-like"/>
    <property type="match status" value="1"/>
</dbReference>
<dbReference type="Gene3D" id="3.10.450.50">
    <property type="match status" value="1"/>
</dbReference>
<sequence length="51" mass="5812">MMSETNKIILQKANKAVSKGNYEEFLQYCTDDTKWVFVGDQILNGKGAVRK</sequence>
<protein>
    <recommendedName>
        <fullName evidence="3">Ketosteroid isomerase</fullName>
    </recommendedName>
</protein>
<dbReference type="InterPro" id="IPR032710">
    <property type="entry name" value="NTF2-like_dom_sf"/>
</dbReference>
<organism evidence="1 2">
    <name type="scientific">Maribacter cobaltidurans</name>
    <dbReference type="NCBI Taxonomy" id="1178778"/>
    <lineage>
        <taxon>Bacteria</taxon>
        <taxon>Pseudomonadati</taxon>
        <taxon>Bacteroidota</taxon>
        <taxon>Flavobacteriia</taxon>
        <taxon>Flavobacteriales</taxon>
        <taxon>Flavobacteriaceae</taxon>
        <taxon>Maribacter</taxon>
    </lineage>
</organism>
<keyword evidence="2" id="KW-1185">Reference proteome</keyword>
<name>A0ABU7IYY2_9FLAO</name>
<dbReference type="Proteomes" id="UP001356308">
    <property type="component" value="Unassembled WGS sequence"/>
</dbReference>
<dbReference type="EMBL" id="JAZDDG010000009">
    <property type="protein sequence ID" value="MEE1977996.1"/>
    <property type="molecule type" value="Genomic_DNA"/>
</dbReference>
<comment type="caution">
    <text evidence="1">The sequence shown here is derived from an EMBL/GenBank/DDBJ whole genome shotgun (WGS) entry which is preliminary data.</text>
</comment>
<evidence type="ECO:0000313" key="2">
    <source>
        <dbReference type="Proteomes" id="UP001356308"/>
    </source>
</evidence>
<gene>
    <name evidence="1" type="ORF">V1I91_18100</name>
</gene>
<evidence type="ECO:0000313" key="1">
    <source>
        <dbReference type="EMBL" id="MEE1977996.1"/>
    </source>
</evidence>